<dbReference type="GO" id="GO:0070006">
    <property type="term" value="F:metalloaminopeptidase activity"/>
    <property type="evidence" value="ECO:0007669"/>
    <property type="project" value="InterPro"/>
</dbReference>
<feature type="binding site" evidence="8">
    <location>
        <position position="263"/>
    </location>
    <ligand>
        <name>Mn(2+)</name>
        <dbReference type="ChEBI" id="CHEBI:29035"/>
        <label>2</label>
    </ligand>
</feature>
<evidence type="ECO:0000313" key="11">
    <source>
        <dbReference type="Proteomes" id="UP000253570"/>
    </source>
</evidence>
<gene>
    <name evidence="8" type="primary">pepA</name>
    <name evidence="10" type="ORF">DBW71_02830</name>
</gene>
<evidence type="ECO:0000259" key="9">
    <source>
        <dbReference type="PROSITE" id="PS00631"/>
    </source>
</evidence>
<dbReference type="GO" id="GO:0005737">
    <property type="term" value="C:cytoplasm"/>
    <property type="evidence" value="ECO:0007669"/>
    <property type="project" value="UniProtKB-SubCell"/>
</dbReference>
<keyword evidence="4 8" id="KW-0031">Aminopeptidase</keyword>
<name>A0A368DPF7_9PROT</name>
<evidence type="ECO:0000256" key="2">
    <source>
        <dbReference type="ARBA" id="ARBA00000967"/>
    </source>
</evidence>
<dbReference type="GO" id="GO:0006508">
    <property type="term" value="P:proteolysis"/>
    <property type="evidence" value="ECO:0007669"/>
    <property type="project" value="UniProtKB-KW"/>
</dbReference>
<dbReference type="InterPro" id="IPR043472">
    <property type="entry name" value="Macro_dom-like"/>
</dbReference>
<evidence type="ECO:0000256" key="6">
    <source>
        <dbReference type="ARBA" id="ARBA00022801"/>
    </source>
</evidence>
<dbReference type="PRINTS" id="PR00481">
    <property type="entry name" value="LAMNOPPTDASE"/>
</dbReference>
<feature type="active site" evidence="8">
    <location>
        <position position="270"/>
    </location>
</feature>
<evidence type="ECO:0000313" key="10">
    <source>
        <dbReference type="EMBL" id="RCL73728.1"/>
    </source>
</evidence>
<comment type="catalytic activity">
    <reaction evidence="1 8">
        <text>Release of an N-terminal amino acid, Xaa-|-Yaa-, in which Xaa is preferably Leu, but may be other amino acids including Pro although not Arg or Lys, and Yaa may be Pro. Amino acid amides and methyl esters are also readily hydrolyzed, but rates on arylamides are exceedingly low.</text>
        <dbReference type="EC" id="3.4.11.1"/>
    </reaction>
</comment>
<keyword evidence="8" id="KW-0963">Cytoplasm</keyword>
<feature type="binding site" evidence="8">
    <location>
        <position position="281"/>
    </location>
    <ligand>
        <name>Mn(2+)</name>
        <dbReference type="ChEBI" id="CHEBI:29035"/>
        <label>2</label>
    </ligand>
</feature>
<dbReference type="Gene3D" id="3.40.630.10">
    <property type="entry name" value="Zn peptidases"/>
    <property type="match status" value="1"/>
</dbReference>
<evidence type="ECO:0000256" key="1">
    <source>
        <dbReference type="ARBA" id="ARBA00000135"/>
    </source>
</evidence>
<comment type="cofactor">
    <cofactor evidence="8">
        <name>Mn(2+)</name>
        <dbReference type="ChEBI" id="CHEBI:29035"/>
    </cofactor>
    <text evidence="8">Binds 2 manganese ions per subunit.</text>
</comment>
<dbReference type="PANTHER" id="PTHR11963">
    <property type="entry name" value="LEUCINE AMINOPEPTIDASE-RELATED"/>
    <property type="match status" value="1"/>
</dbReference>
<dbReference type="InterPro" id="IPR011356">
    <property type="entry name" value="Leucine_aapep/pepB"/>
</dbReference>
<dbReference type="PROSITE" id="PS00631">
    <property type="entry name" value="CYTOSOL_AP"/>
    <property type="match status" value="1"/>
</dbReference>
<evidence type="ECO:0000256" key="7">
    <source>
        <dbReference type="ARBA" id="ARBA00023211"/>
    </source>
</evidence>
<feature type="binding site" evidence="8">
    <location>
        <position position="258"/>
    </location>
    <ligand>
        <name>Mn(2+)</name>
        <dbReference type="ChEBI" id="CHEBI:29035"/>
        <label>2</label>
    </ligand>
</feature>
<comment type="similarity">
    <text evidence="3 8">Belongs to the peptidase M17 family.</text>
</comment>
<feature type="active site" evidence="8">
    <location>
        <position position="344"/>
    </location>
</feature>
<dbReference type="NCBIfam" id="NF002077">
    <property type="entry name" value="PRK00913.2-4"/>
    <property type="match status" value="1"/>
</dbReference>
<keyword evidence="7 8" id="KW-0464">Manganese</keyword>
<comment type="function">
    <text evidence="8">Presumably involved in the processing and regular turnover of intracellular proteins. Catalyzes the removal of unsubstituted N-terminal amino acids from various peptides.</text>
</comment>
<dbReference type="Gene3D" id="3.40.220.10">
    <property type="entry name" value="Leucine Aminopeptidase, subunit E, domain 1"/>
    <property type="match status" value="1"/>
</dbReference>
<feature type="domain" description="Cytosol aminopeptidase" evidence="9">
    <location>
        <begin position="338"/>
        <end position="345"/>
    </location>
</feature>
<dbReference type="Proteomes" id="UP000253570">
    <property type="component" value="Unassembled WGS sequence"/>
</dbReference>
<feature type="binding site" evidence="8">
    <location>
        <position position="342"/>
    </location>
    <ligand>
        <name>Mn(2+)</name>
        <dbReference type="ChEBI" id="CHEBI:29035"/>
        <label>2</label>
    </ligand>
</feature>
<keyword evidence="8" id="KW-0479">Metal-binding</keyword>
<comment type="catalytic activity">
    <reaction evidence="2 8">
        <text>Release of an N-terminal amino acid, preferentially leucine, but not glutamic or aspartic acids.</text>
        <dbReference type="EC" id="3.4.11.10"/>
    </reaction>
</comment>
<dbReference type="SUPFAM" id="SSF52949">
    <property type="entry name" value="Macro domain-like"/>
    <property type="match status" value="1"/>
</dbReference>
<evidence type="ECO:0000256" key="8">
    <source>
        <dbReference type="HAMAP-Rule" id="MF_00181"/>
    </source>
</evidence>
<dbReference type="NCBIfam" id="NF002074">
    <property type="entry name" value="PRK00913.1-4"/>
    <property type="match status" value="1"/>
</dbReference>
<dbReference type="EC" id="3.4.11.1" evidence="8"/>
<evidence type="ECO:0000256" key="4">
    <source>
        <dbReference type="ARBA" id="ARBA00022438"/>
    </source>
</evidence>
<dbReference type="GO" id="GO:0030145">
    <property type="term" value="F:manganese ion binding"/>
    <property type="evidence" value="ECO:0007669"/>
    <property type="project" value="UniProtKB-UniRule"/>
</dbReference>
<feature type="binding site" evidence="8">
    <location>
        <position position="340"/>
    </location>
    <ligand>
        <name>Mn(2+)</name>
        <dbReference type="ChEBI" id="CHEBI:29035"/>
        <label>1</label>
    </ligand>
</feature>
<dbReference type="InterPro" id="IPR008283">
    <property type="entry name" value="Peptidase_M17_N"/>
</dbReference>
<evidence type="ECO:0000256" key="3">
    <source>
        <dbReference type="ARBA" id="ARBA00009528"/>
    </source>
</evidence>
<comment type="subcellular location">
    <subcellularLocation>
        <location evidence="8">Cytoplasm</location>
    </subcellularLocation>
</comment>
<dbReference type="HAMAP" id="MF_00181">
    <property type="entry name" value="Cytosol_peptidase_M17"/>
    <property type="match status" value="1"/>
</dbReference>
<proteinExistence type="inferred from homology"/>
<dbReference type="NCBIfam" id="NF002075">
    <property type="entry name" value="PRK00913.2-2"/>
    <property type="match status" value="1"/>
</dbReference>
<dbReference type="Pfam" id="PF00883">
    <property type="entry name" value="Peptidase_M17"/>
    <property type="match status" value="1"/>
</dbReference>
<keyword evidence="6 8" id="KW-0378">Hydrolase</keyword>
<dbReference type="CDD" id="cd00433">
    <property type="entry name" value="Peptidase_M17"/>
    <property type="match status" value="1"/>
</dbReference>
<keyword evidence="5 8" id="KW-0645">Protease</keyword>
<sequence length="492" mass="54321">MKISFVNFGIEASGSIVIFFSDKEGLFITEKSENDKNISKLFQTNTKLSKDKIIQDKILDIISPHSNDYDRIIFFKLENIINLNENDWIKIGGRVSGYLAQNNILDVSIRLESTIKNVEMTSIPSKIAFGMELRAYSFDKYKTNNKQKNVMNVKFVTNHHVTTENLYKSYFSILNGVNLARDLVNEPSNVLSPKEFTNRIKEIENPRLKIKILPQKRLEAMGMDAFLCVSKGSRNEPYVAIMEYLPNKNQKPIAILGKGVTFDSGGISIKPAGGMGEMKGDMAGAASVVGLMKVLSERDAKINVVGIVGLVENMTDGNAVRPGDVIKSMSGTTIEVLNTDAEGRLVLADIATYAIENYDPLSIIDLATLTGAILSALGQEMAGIFSNNDELAENLIASGEKTGELLWRMPIGKNYRKMIDSKVADIKNIGGRYAGATTAAEFIHCFTKDVPWAHLDIAGTSISSLKNEINTSWASGFGVRLLNQYLEDFIEK</sequence>
<accession>A0A368DPF7</accession>
<protein>
    <recommendedName>
        <fullName evidence="8">Probable cytosol aminopeptidase</fullName>
        <ecNumber evidence="8">3.4.11.1</ecNumber>
    </recommendedName>
    <alternativeName>
        <fullName evidence="8">Leucine aminopeptidase</fullName>
        <shortName evidence="8">LAP</shortName>
        <ecNumber evidence="8">3.4.11.10</ecNumber>
    </alternativeName>
    <alternativeName>
        <fullName evidence="8">Leucyl aminopeptidase</fullName>
    </alternativeName>
</protein>
<organism evidence="10 11">
    <name type="scientific">PS1 clade bacterium</name>
    <dbReference type="NCBI Taxonomy" id="2175152"/>
    <lineage>
        <taxon>Bacteria</taxon>
        <taxon>Pseudomonadati</taxon>
        <taxon>Pseudomonadota</taxon>
        <taxon>Alphaproteobacteria</taxon>
        <taxon>PS1 clade</taxon>
    </lineage>
</organism>
<dbReference type="EMBL" id="QOQD01000005">
    <property type="protein sequence ID" value="RCL73728.1"/>
    <property type="molecule type" value="Genomic_DNA"/>
</dbReference>
<dbReference type="AlphaFoldDB" id="A0A368DPF7"/>
<dbReference type="InterPro" id="IPR000819">
    <property type="entry name" value="Peptidase_M17_C"/>
</dbReference>
<feature type="binding site" evidence="8">
    <location>
        <position position="342"/>
    </location>
    <ligand>
        <name>Mn(2+)</name>
        <dbReference type="ChEBI" id="CHEBI:29035"/>
        <label>1</label>
    </ligand>
</feature>
<comment type="caution">
    <text evidence="10">The sequence shown here is derived from an EMBL/GenBank/DDBJ whole genome shotgun (WGS) entry which is preliminary data.</text>
</comment>
<dbReference type="InterPro" id="IPR023042">
    <property type="entry name" value="Peptidase_M17_leu_NH2_pept"/>
</dbReference>
<dbReference type="Pfam" id="PF02789">
    <property type="entry name" value="Peptidase_M17_N"/>
    <property type="match status" value="1"/>
</dbReference>
<reference evidence="10 11" key="1">
    <citation type="journal article" date="2018" name="Microbiome">
        <title>Fine metagenomic profile of the Mediterranean stratified and mixed water columns revealed by assembly and recruitment.</title>
        <authorList>
            <person name="Haro-Moreno J.M."/>
            <person name="Lopez-Perez M."/>
            <person name="De La Torre J.R."/>
            <person name="Picazo A."/>
            <person name="Camacho A."/>
            <person name="Rodriguez-Valera F."/>
        </authorList>
    </citation>
    <scope>NUCLEOTIDE SEQUENCE [LARGE SCALE GENOMIC DNA]</scope>
    <source>
        <strain evidence="10">MED-G57</strain>
    </source>
</reference>
<dbReference type="EC" id="3.4.11.10" evidence="8"/>
<dbReference type="SUPFAM" id="SSF53187">
    <property type="entry name" value="Zn-dependent exopeptidases"/>
    <property type="match status" value="1"/>
</dbReference>
<feature type="binding site" evidence="8">
    <location>
        <position position="263"/>
    </location>
    <ligand>
        <name>Mn(2+)</name>
        <dbReference type="ChEBI" id="CHEBI:29035"/>
        <label>1</label>
    </ligand>
</feature>
<dbReference type="PANTHER" id="PTHR11963:SF23">
    <property type="entry name" value="CYTOSOL AMINOPEPTIDASE"/>
    <property type="match status" value="1"/>
</dbReference>
<evidence type="ECO:0000256" key="5">
    <source>
        <dbReference type="ARBA" id="ARBA00022670"/>
    </source>
</evidence>